<dbReference type="InterPro" id="IPR027417">
    <property type="entry name" value="P-loop_NTPase"/>
</dbReference>
<comment type="caution">
    <text evidence="21">The sequence shown here is derived from an EMBL/GenBank/DDBJ whole genome shotgun (WGS) entry which is preliminary data.</text>
</comment>
<evidence type="ECO:0000259" key="20">
    <source>
        <dbReference type="PROSITE" id="PS51194"/>
    </source>
</evidence>
<keyword evidence="4" id="KW-0547">Nucleotide-binding</keyword>
<evidence type="ECO:0000256" key="10">
    <source>
        <dbReference type="ARBA" id="ARBA00022853"/>
    </source>
</evidence>
<dbReference type="SUPFAM" id="SSF57850">
    <property type="entry name" value="RING/U-box"/>
    <property type="match status" value="1"/>
</dbReference>
<feature type="region of interest" description="Disordered" evidence="17">
    <location>
        <begin position="497"/>
        <end position="518"/>
    </location>
</feature>
<dbReference type="Proteomes" id="UP000188268">
    <property type="component" value="Unassembled WGS sequence"/>
</dbReference>
<dbReference type="Gene3D" id="3.40.50.300">
    <property type="entry name" value="P-loop containing nucleotide triphosphate hydrolases"/>
    <property type="match status" value="1"/>
</dbReference>
<dbReference type="GO" id="GO:0005524">
    <property type="term" value="F:ATP binding"/>
    <property type="evidence" value="ECO:0007669"/>
    <property type="project" value="UniProtKB-KW"/>
</dbReference>
<feature type="domain" description="RING-type" evidence="18">
    <location>
        <begin position="1050"/>
        <end position="1089"/>
    </location>
</feature>
<dbReference type="PANTHER" id="PTHR45626">
    <property type="entry name" value="TRANSCRIPTION TERMINATION FACTOR 2-RELATED"/>
    <property type="match status" value="1"/>
</dbReference>
<gene>
    <name evidence="21" type="ORF">CCACVL1_15620</name>
</gene>
<dbReference type="PROSITE" id="PS51194">
    <property type="entry name" value="HELICASE_CTER"/>
    <property type="match status" value="1"/>
</dbReference>
<keyword evidence="6" id="KW-0378">Hydrolase</keyword>
<keyword evidence="5 16" id="KW-0863">Zinc-finger</keyword>
<dbReference type="OMA" id="EREFYCR"/>
<dbReference type="EMBL" id="AWWV01010871">
    <property type="protein sequence ID" value="OMO76503.1"/>
    <property type="molecule type" value="Genomic_DNA"/>
</dbReference>
<keyword evidence="7" id="KW-0347">Helicase</keyword>
<accession>A0A1R3I1Q4</accession>
<keyword evidence="12" id="KW-0238">DNA-binding</keyword>
<evidence type="ECO:0000256" key="3">
    <source>
        <dbReference type="ARBA" id="ARBA00022723"/>
    </source>
</evidence>
<dbReference type="GO" id="GO:0008270">
    <property type="term" value="F:zinc ion binding"/>
    <property type="evidence" value="ECO:0007669"/>
    <property type="project" value="UniProtKB-KW"/>
</dbReference>
<evidence type="ECO:0000259" key="19">
    <source>
        <dbReference type="PROSITE" id="PS51192"/>
    </source>
</evidence>
<evidence type="ECO:0000256" key="16">
    <source>
        <dbReference type="PROSITE-ProRule" id="PRU00175"/>
    </source>
</evidence>
<reference evidence="21 22" key="1">
    <citation type="submission" date="2013-09" db="EMBL/GenBank/DDBJ databases">
        <title>Corchorus capsularis genome sequencing.</title>
        <authorList>
            <person name="Alam M."/>
            <person name="Haque M.S."/>
            <person name="Islam M.S."/>
            <person name="Emdad E.M."/>
            <person name="Islam M.M."/>
            <person name="Ahmed B."/>
            <person name="Halim A."/>
            <person name="Hossen Q.M.M."/>
            <person name="Hossain M.Z."/>
            <person name="Ahmed R."/>
            <person name="Khan M.M."/>
            <person name="Islam R."/>
            <person name="Rashid M.M."/>
            <person name="Khan S.A."/>
            <person name="Rahman M.S."/>
            <person name="Alam M."/>
        </authorList>
    </citation>
    <scope>NUCLEOTIDE SEQUENCE [LARGE SCALE GENOMIC DNA]</scope>
    <source>
        <strain evidence="22">cv. CVL-1</strain>
        <tissue evidence="21">Whole seedling</tissue>
    </source>
</reference>
<dbReference type="Pfam" id="PF00176">
    <property type="entry name" value="SNF2-rel_dom"/>
    <property type="match status" value="1"/>
</dbReference>
<protein>
    <submittedName>
        <fullName evidence="21">SNF2-related protein</fullName>
    </submittedName>
</protein>
<feature type="region of interest" description="Disordered" evidence="17">
    <location>
        <begin position="803"/>
        <end position="822"/>
    </location>
</feature>
<feature type="domain" description="Helicase C-terminal" evidence="20">
    <location>
        <begin position="1195"/>
        <end position="1354"/>
    </location>
</feature>
<feature type="compositionally biased region" description="Polar residues" evidence="17">
    <location>
        <begin position="55"/>
        <end position="73"/>
    </location>
</feature>
<comment type="subcellular location">
    <subcellularLocation>
        <location evidence="1">Nucleus</location>
    </subcellularLocation>
</comment>
<dbReference type="InterPro" id="IPR001650">
    <property type="entry name" value="Helicase_C-like"/>
</dbReference>
<dbReference type="OrthoDB" id="448448at2759"/>
<dbReference type="PROSITE" id="PS50089">
    <property type="entry name" value="ZF_RING_2"/>
    <property type="match status" value="1"/>
</dbReference>
<proteinExistence type="inferred from homology"/>
<dbReference type="Gene3D" id="3.40.50.10810">
    <property type="entry name" value="Tandem AAA-ATPase domain"/>
    <property type="match status" value="3"/>
</dbReference>
<feature type="compositionally biased region" description="Low complexity" evidence="17">
    <location>
        <begin position="694"/>
        <end position="706"/>
    </location>
</feature>
<evidence type="ECO:0000256" key="1">
    <source>
        <dbReference type="ARBA" id="ARBA00004123"/>
    </source>
</evidence>
<dbReference type="GO" id="GO:0006281">
    <property type="term" value="P:DNA repair"/>
    <property type="evidence" value="ECO:0007669"/>
    <property type="project" value="TreeGrafter"/>
</dbReference>
<evidence type="ECO:0000256" key="12">
    <source>
        <dbReference type="ARBA" id="ARBA00023125"/>
    </source>
</evidence>
<evidence type="ECO:0000256" key="6">
    <source>
        <dbReference type="ARBA" id="ARBA00022801"/>
    </source>
</evidence>
<dbReference type="GO" id="GO:0005634">
    <property type="term" value="C:nucleus"/>
    <property type="evidence" value="ECO:0007669"/>
    <property type="project" value="UniProtKB-SubCell"/>
</dbReference>
<evidence type="ECO:0000256" key="11">
    <source>
        <dbReference type="ARBA" id="ARBA00023015"/>
    </source>
</evidence>
<keyword evidence="22" id="KW-1185">Reference proteome</keyword>
<evidence type="ECO:0000256" key="15">
    <source>
        <dbReference type="ARBA" id="ARBA00023242"/>
    </source>
</evidence>
<evidence type="ECO:0000256" key="5">
    <source>
        <dbReference type="ARBA" id="ARBA00022771"/>
    </source>
</evidence>
<dbReference type="SMART" id="SM00487">
    <property type="entry name" value="DEXDc"/>
    <property type="match status" value="1"/>
</dbReference>
<dbReference type="Gramene" id="OMO76503">
    <property type="protein sequence ID" value="OMO76503"/>
    <property type="gene ID" value="CCACVL1_15620"/>
</dbReference>
<dbReference type="PROSITE" id="PS51192">
    <property type="entry name" value="HELICASE_ATP_BIND_1"/>
    <property type="match status" value="1"/>
</dbReference>
<evidence type="ECO:0000256" key="7">
    <source>
        <dbReference type="ARBA" id="ARBA00022806"/>
    </source>
</evidence>
<comment type="similarity">
    <text evidence="2">Belongs to the SNF2/RAD54 helicase family. RAD16 subfamily.</text>
</comment>
<dbReference type="Gene3D" id="3.30.40.10">
    <property type="entry name" value="Zinc/RING finger domain, C3HC4 (zinc finger)"/>
    <property type="match status" value="1"/>
</dbReference>
<feature type="domain" description="Helicase ATP-binding" evidence="19">
    <location>
        <begin position="620"/>
        <end position="897"/>
    </location>
</feature>
<keyword evidence="3" id="KW-0479">Metal-binding</keyword>
<dbReference type="GO" id="GO:0004386">
    <property type="term" value="F:helicase activity"/>
    <property type="evidence" value="ECO:0007669"/>
    <property type="project" value="UniProtKB-KW"/>
</dbReference>
<evidence type="ECO:0000256" key="8">
    <source>
        <dbReference type="ARBA" id="ARBA00022833"/>
    </source>
</evidence>
<feature type="region of interest" description="Disordered" evidence="17">
    <location>
        <begin position="1158"/>
        <end position="1196"/>
    </location>
</feature>
<dbReference type="STRING" id="210143.A0A1R3I1Q4"/>
<dbReference type="InterPro" id="IPR038718">
    <property type="entry name" value="SNF2-like_sf"/>
</dbReference>
<dbReference type="InterPro" id="IPR014001">
    <property type="entry name" value="Helicase_ATP-bd"/>
</dbReference>
<evidence type="ECO:0000313" key="22">
    <source>
        <dbReference type="Proteomes" id="UP000188268"/>
    </source>
</evidence>
<dbReference type="InterPro" id="IPR017907">
    <property type="entry name" value="Znf_RING_CS"/>
</dbReference>
<dbReference type="SMART" id="SM00490">
    <property type="entry name" value="HELICc"/>
    <property type="match status" value="1"/>
</dbReference>
<evidence type="ECO:0000313" key="21">
    <source>
        <dbReference type="EMBL" id="OMO76503.1"/>
    </source>
</evidence>
<dbReference type="SUPFAM" id="SSF52540">
    <property type="entry name" value="P-loop containing nucleoside triphosphate hydrolases"/>
    <property type="match status" value="2"/>
</dbReference>
<feature type="region of interest" description="Disordered" evidence="17">
    <location>
        <begin position="652"/>
        <end position="713"/>
    </location>
</feature>
<keyword evidence="8" id="KW-0862">Zinc</keyword>
<dbReference type="Pfam" id="PF00097">
    <property type="entry name" value="zf-C3HC4"/>
    <property type="match status" value="1"/>
</dbReference>
<evidence type="ECO:0000256" key="9">
    <source>
        <dbReference type="ARBA" id="ARBA00022840"/>
    </source>
</evidence>
<feature type="compositionally biased region" description="Basic and acidic residues" evidence="17">
    <location>
        <begin position="652"/>
        <end position="666"/>
    </location>
</feature>
<organism evidence="21 22">
    <name type="scientific">Corchorus capsularis</name>
    <name type="common">Jute</name>
    <dbReference type="NCBI Taxonomy" id="210143"/>
    <lineage>
        <taxon>Eukaryota</taxon>
        <taxon>Viridiplantae</taxon>
        <taxon>Streptophyta</taxon>
        <taxon>Embryophyta</taxon>
        <taxon>Tracheophyta</taxon>
        <taxon>Spermatophyta</taxon>
        <taxon>Magnoliopsida</taxon>
        <taxon>eudicotyledons</taxon>
        <taxon>Gunneridae</taxon>
        <taxon>Pentapetalae</taxon>
        <taxon>rosids</taxon>
        <taxon>malvids</taxon>
        <taxon>Malvales</taxon>
        <taxon>Malvaceae</taxon>
        <taxon>Grewioideae</taxon>
        <taxon>Apeibeae</taxon>
        <taxon>Corchorus</taxon>
    </lineage>
</organism>
<dbReference type="InterPro" id="IPR013083">
    <property type="entry name" value="Znf_RING/FYVE/PHD"/>
</dbReference>
<feature type="compositionally biased region" description="Polar residues" evidence="17">
    <location>
        <begin position="498"/>
        <end position="516"/>
    </location>
</feature>
<evidence type="ECO:0000256" key="4">
    <source>
        <dbReference type="ARBA" id="ARBA00022741"/>
    </source>
</evidence>
<name>A0A1R3I1Q4_COCAP</name>
<keyword evidence="15" id="KW-0539">Nucleus</keyword>
<dbReference type="Pfam" id="PF00271">
    <property type="entry name" value="Helicase_C"/>
    <property type="match status" value="1"/>
</dbReference>
<dbReference type="InterPro" id="IPR018957">
    <property type="entry name" value="Znf_C3HC4_RING-type"/>
</dbReference>
<dbReference type="CDD" id="cd18008">
    <property type="entry name" value="DEXDc_SHPRH-like"/>
    <property type="match status" value="1"/>
</dbReference>
<dbReference type="FunFam" id="3.40.50.10810:FF:000068">
    <property type="entry name" value="SNF2 domain-containing protein / helicase domain-containing protein / zinc finger protein-like protein"/>
    <property type="match status" value="1"/>
</dbReference>
<feature type="compositionally biased region" description="Acidic residues" evidence="17">
    <location>
        <begin position="670"/>
        <end position="679"/>
    </location>
</feature>
<dbReference type="GO" id="GO:0080188">
    <property type="term" value="P:gene silencing by siRNA-directed DNA methylation"/>
    <property type="evidence" value="ECO:0007669"/>
    <property type="project" value="UniProtKB-ARBA"/>
</dbReference>
<keyword evidence="9" id="KW-0067">ATP-binding</keyword>
<dbReference type="SMART" id="SM00184">
    <property type="entry name" value="RING"/>
    <property type="match status" value="1"/>
</dbReference>
<keyword evidence="14" id="KW-0804">Transcription</keyword>
<dbReference type="PROSITE" id="PS00518">
    <property type="entry name" value="ZF_RING_1"/>
    <property type="match status" value="1"/>
</dbReference>
<evidence type="ECO:0000256" key="2">
    <source>
        <dbReference type="ARBA" id="ARBA00008438"/>
    </source>
</evidence>
<feature type="region of interest" description="Disordered" evidence="17">
    <location>
        <begin position="45"/>
        <end position="73"/>
    </location>
</feature>
<evidence type="ECO:0000256" key="13">
    <source>
        <dbReference type="ARBA" id="ARBA00023158"/>
    </source>
</evidence>
<dbReference type="GO" id="GO:0008094">
    <property type="term" value="F:ATP-dependent activity, acting on DNA"/>
    <property type="evidence" value="ECO:0007669"/>
    <property type="project" value="TreeGrafter"/>
</dbReference>
<dbReference type="InterPro" id="IPR001841">
    <property type="entry name" value="Znf_RING"/>
</dbReference>
<keyword evidence="11" id="KW-0805">Transcription regulation</keyword>
<dbReference type="InterPro" id="IPR050628">
    <property type="entry name" value="SNF2_RAD54_helicase_TF"/>
</dbReference>
<dbReference type="GO" id="GO:0016787">
    <property type="term" value="F:hydrolase activity"/>
    <property type="evidence" value="ECO:0007669"/>
    <property type="project" value="UniProtKB-KW"/>
</dbReference>
<keyword evidence="10" id="KW-0156">Chromatin regulator</keyword>
<dbReference type="FunFam" id="3.40.50.10810:FF:000071">
    <property type="entry name" value="SNF2 domain-containing protein / helicase domain-containing protein / zinc finger protein-like protein"/>
    <property type="match status" value="1"/>
</dbReference>
<evidence type="ECO:0000259" key="18">
    <source>
        <dbReference type="PROSITE" id="PS50089"/>
    </source>
</evidence>
<dbReference type="CDD" id="cd18793">
    <property type="entry name" value="SF2_C_SNF"/>
    <property type="match status" value="1"/>
</dbReference>
<dbReference type="GO" id="GO:0003677">
    <property type="term" value="F:DNA binding"/>
    <property type="evidence" value="ECO:0007669"/>
    <property type="project" value="UniProtKB-KW"/>
</dbReference>
<dbReference type="InterPro" id="IPR000330">
    <property type="entry name" value="SNF2_N"/>
</dbReference>
<keyword evidence="13" id="KW-0943">RNA-mediated gene silencing</keyword>
<dbReference type="PANTHER" id="PTHR45626:SF16">
    <property type="entry name" value="ATP-DEPENDENT HELICASE ULS1"/>
    <property type="match status" value="1"/>
</dbReference>
<evidence type="ECO:0000256" key="14">
    <source>
        <dbReference type="ARBA" id="ARBA00023163"/>
    </source>
</evidence>
<dbReference type="InterPro" id="IPR049730">
    <property type="entry name" value="SNF2/RAD54-like_C"/>
</dbReference>
<sequence length="1359" mass="149824">MLMMEEGNYNGTDGLFTSGDPAADADFDDFGSDGLCIDLDTFNRILEEDDPNPPQSNQYDPSCRSMSQGDSAPESIQFQSGLQFSENSSFQDVLRGNSDTSDARTGPVDGSLDYHGKLELSAQNCSPVQASSASFKEWYSTCQGTSYTERVGMSLLEMPSCSTASSFAEMDGNQVLDHGDNLNFDLVDDKPGMQFKNTAEEFNYNDAMHSPATENINPIYDHYGGFRANTLETPEASENMVARSMEFLSFGADMSSHNVSSIESTICHGSDVVSDVSDPCSIRPGCMNGDDAYYTDSSSQVLPSSSNFIFEESMEGEVVEVQMTDFFDVKRQCFEHGDNGHVSRACGNLSYANDGLSDDKRLLHPSNPSQPWLYNDKQTCVVNEDNTSFNIFSHSAEPIDKADWGKLMRRRAVEEGFKLLSDISPHTSNLEFTVKGNEVHHYCQGLNLNVGSHSSFGGGHMDLTSSEQYIPSSYPITSTKMQLGIFGDEKENKLITPRSLSLSKVSPESTHSNSSDCRSHVDNDPDLCILEDISQPARLNQSLVLAKKTSISPNTTYSNPLHNSGVGGVKSKGKDERLIFRVALQGLSQPLSEATPPDGVLTVPLLRHQRIALSWMTQKERVNSHCLGGILADDQGLGKTVSTIALILKERAPSSRASQDMEKVEPETLTLDDDDDDDGDVKMKQESDSNEVMSNGNSKESSSPSGQAKGRPAAGTLIVCPTSVLRQWAEELHNKVTSEANLSVLVYHGSNRTKDPYEIAKYDVVLTTYSIVSMEVPKQPCVDRDDDEKGKLAGDNALSMDFPLSKKRKFPPSSNKKGLKHKKKVDESLLDSASRPLAKVAWFRVVLDEAQSIKNHRTQVARACWGLRAKRRWCLSGTPIQNAIDDLYSYFRFLKYEPFSAYKTFCSSIKFPITKNPAKGYPKLQAILQTMMLRRTKGTLLDGKPIINLPPKVIEMKRVEFTKEERDFYSRLESDSRAQFKEYANAGTVKQNYVNILLMLLRLRQACDHPLLVSGFDSNALWKSSIETAKKLPQEKITFLLRCLASLALCGICNDPPEDAVVTVCGHVFCNQCISQHLSGDDNQCPATNNCKVRISASSVFSSAALTSTLSGQPIQESSPDCPDSQVDEVLGPRVEDGCHGSSKIKAALEVLKSLAKPQDHRLKSSGCPEGSSDVHSGDTPNGSPDEKNMVTGESLNDSSKVLGEKAIVFSQWTRMLDLFEVGLKSSSIQYRRLDGTMSVAARDKAVKDFKTLPEVSVMIMSLKAASLGLNMVEACHVLLLDLWWNPTTEDQAVDRAHRIGQTRQVTVSRLTVKDTVEDRILALQQKKREMVASAFGEDETGDRQTRLTVEDLQYLFMA</sequence>
<evidence type="ECO:0000256" key="17">
    <source>
        <dbReference type="SAM" id="MobiDB-lite"/>
    </source>
</evidence>